<dbReference type="Proteomes" id="UP000032679">
    <property type="component" value="Unassembled WGS sequence"/>
</dbReference>
<accession>A0A0D6ML33</accession>
<feature type="region of interest" description="Disordered" evidence="1">
    <location>
        <begin position="30"/>
        <end position="60"/>
    </location>
</feature>
<keyword evidence="2" id="KW-0732">Signal</keyword>
<organism evidence="3 4">
    <name type="scientific">Tanticharoenia sakaeratensis NBRC 103193</name>
    <dbReference type="NCBI Taxonomy" id="1231623"/>
    <lineage>
        <taxon>Bacteria</taxon>
        <taxon>Pseudomonadati</taxon>
        <taxon>Pseudomonadota</taxon>
        <taxon>Alphaproteobacteria</taxon>
        <taxon>Acetobacterales</taxon>
        <taxon>Acetobacteraceae</taxon>
        <taxon>Tanticharoenia</taxon>
    </lineage>
</organism>
<evidence type="ECO:0000313" key="4">
    <source>
        <dbReference type="Proteomes" id="UP000032679"/>
    </source>
</evidence>
<evidence type="ECO:0000313" key="3">
    <source>
        <dbReference type="EMBL" id="GAN54369.1"/>
    </source>
</evidence>
<proteinExistence type="predicted"/>
<keyword evidence="4" id="KW-1185">Reference proteome</keyword>
<evidence type="ECO:0000256" key="2">
    <source>
        <dbReference type="SAM" id="SignalP"/>
    </source>
</evidence>
<comment type="caution">
    <text evidence="3">The sequence shown here is derived from an EMBL/GenBank/DDBJ whole genome shotgun (WGS) entry which is preliminary data.</text>
</comment>
<protein>
    <submittedName>
        <fullName evidence="3">Uncharacterized protein</fullName>
    </submittedName>
</protein>
<gene>
    <name evidence="3" type="ORF">Tasa_019_054</name>
</gene>
<feature type="signal peptide" evidence="2">
    <location>
        <begin position="1"/>
        <end position="32"/>
    </location>
</feature>
<sequence length="113" mass="12311">MCVRKTFEYRNATMRHVALFMIVLMLAPSARATSRPRTDQPQGSSVALSKEKAAQDPLAGMTMDQQMAVCARLADRRRQGQPLSPVMAGQAEACDRMSMAPTSMPAPAATLDR</sequence>
<dbReference type="AlphaFoldDB" id="A0A0D6ML33"/>
<reference evidence="3 4" key="1">
    <citation type="submission" date="2012-10" db="EMBL/GenBank/DDBJ databases">
        <title>Genome sequencing of Tanticharoenia sakaeratensis NBRC 103193.</title>
        <authorList>
            <person name="Azuma Y."/>
            <person name="Hadano H."/>
            <person name="Hirakawa H."/>
            <person name="Matsushita K."/>
        </authorList>
    </citation>
    <scope>NUCLEOTIDE SEQUENCE [LARGE SCALE GENOMIC DNA]</scope>
    <source>
        <strain evidence="3 4">NBRC 103193</strain>
    </source>
</reference>
<dbReference type="EMBL" id="BALE01000019">
    <property type="protein sequence ID" value="GAN54369.1"/>
    <property type="molecule type" value="Genomic_DNA"/>
</dbReference>
<evidence type="ECO:0000256" key="1">
    <source>
        <dbReference type="SAM" id="MobiDB-lite"/>
    </source>
</evidence>
<feature type="chain" id="PRO_5002307929" evidence="2">
    <location>
        <begin position="33"/>
        <end position="113"/>
    </location>
</feature>
<dbReference type="STRING" id="1231623.Tasa_019_054"/>
<name>A0A0D6ML33_9PROT</name>